<dbReference type="SMART" id="SM00220">
    <property type="entry name" value="S_TKc"/>
    <property type="match status" value="1"/>
</dbReference>
<gene>
    <name evidence="3" type="ORF">F3Y22_tig00109958pilonHSYRG00006</name>
</gene>
<dbReference type="SUPFAM" id="SSF52058">
    <property type="entry name" value="L domain-like"/>
    <property type="match status" value="1"/>
</dbReference>
<evidence type="ECO:0000313" key="4">
    <source>
        <dbReference type="Proteomes" id="UP000436088"/>
    </source>
</evidence>
<accession>A0A6A3BWN9</accession>
<protein>
    <recommendedName>
        <fullName evidence="2">Protein kinase domain-containing protein</fullName>
    </recommendedName>
</protein>
<dbReference type="Pfam" id="PF00069">
    <property type="entry name" value="Pkinase"/>
    <property type="match status" value="1"/>
</dbReference>
<comment type="caution">
    <text evidence="3">The sequence shown here is derived from an EMBL/GenBank/DDBJ whole genome shotgun (WGS) entry which is preliminary data.</text>
</comment>
<dbReference type="GO" id="GO:0004672">
    <property type="term" value="F:protein kinase activity"/>
    <property type="evidence" value="ECO:0007669"/>
    <property type="project" value="InterPro"/>
</dbReference>
<dbReference type="Gene3D" id="1.10.510.10">
    <property type="entry name" value="Transferase(Phosphotransferase) domain 1"/>
    <property type="match status" value="1"/>
</dbReference>
<organism evidence="3 4">
    <name type="scientific">Hibiscus syriacus</name>
    <name type="common">Rose of Sharon</name>
    <dbReference type="NCBI Taxonomy" id="106335"/>
    <lineage>
        <taxon>Eukaryota</taxon>
        <taxon>Viridiplantae</taxon>
        <taxon>Streptophyta</taxon>
        <taxon>Embryophyta</taxon>
        <taxon>Tracheophyta</taxon>
        <taxon>Spermatophyta</taxon>
        <taxon>Magnoliopsida</taxon>
        <taxon>eudicotyledons</taxon>
        <taxon>Gunneridae</taxon>
        <taxon>Pentapetalae</taxon>
        <taxon>rosids</taxon>
        <taxon>malvids</taxon>
        <taxon>Malvales</taxon>
        <taxon>Malvaceae</taxon>
        <taxon>Malvoideae</taxon>
        <taxon>Hibiscus</taxon>
    </lineage>
</organism>
<dbReference type="InterPro" id="IPR051824">
    <property type="entry name" value="LRR_Rcpt-Like_S/T_Kinase"/>
</dbReference>
<dbReference type="AlphaFoldDB" id="A0A6A3BWN9"/>
<comment type="subcellular location">
    <subcellularLocation>
        <location evidence="1">Membrane</location>
        <topology evidence="1">Single-pass type I membrane protein</topology>
    </subcellularLocation>
</comment>
<dbReference type="GO" id="GO:0005524">
    <property type="term" value="F:ATP binding"/>
    <property type="evidence" value="ECO:0007669"/>
    <property type="project" value="InterPro"/>
</dbReference>
<proteinExistence type="predicted"/>
<sequence length="237" mass="26407">MGITTLPKLKVLWVPGANLEGKLPKNWGGCENLEIVNLAQNQFDGDLFGVFNGCKKPRHLDLSSNWLTGELDENLQVMHRDVKPSNILLDNNCNAYPSEFGLSRLLGSSETHATTGVAGTFGYGAPEYAMTCRVSEKADVYSYGIVLLELISDKKAFDPSFSSHANSFNIVSWACMLLRQVQAKDVFNTRLWETGPRDDLVELMHLAITCTVDSLTNRPTMSRVVRRLKRIQPSSIR</sequence>
<dbReference type="InterPro" id="IPR008271">
    <property type="entry name" value="Ser/Thr_kinase_AS"/>
</dbReference>
<dbReference type="Proteomes" id="UP000436088">
    <property type="component" value="Unassembled WGS sequence"/>
</dbReference>
<dbReference type="GO" id="GO:0016020">
    <property type="term" value="C:membrane"/>
    <property type="evidence" value="ECO:0007669"/>
    <property type="project" value="UniProtKB-SubCell"/>
</dbReference>
<dbReference type="InterPro" id="IPR000719">
    <property type="entry name" value="Prot_kinase_dom"/>
</dbReference>
<dbReference type="PROSITE" id="PS50011">
    <property type="entry name" value="PROTEIN_KINASE_DOM"/>
    <property type="match status" value="1"/>
</dbReference>
<keyword evidence="4" id="KW-1185">Reference proteome</keyword>
<evidence type="ECO:0000313" key="3">
    <source>
        <dbReference type="EMBL" id="KAE8719402.1"/>
    </source>
</evidence>
<evidence type="ECO:0000256" key="1">
    <source>
        <dbReference type="ARBA" id="ARBA00004479"/>
    </source>
</evidence>
<evidence type="ECO:0000259" key="2">
    <source>
        <dbReference type="PROSITE" id="PS50011"/>
    </source>
</evidence>
<dbReference type="SUPFAM" id="SSF56112">
    <property type="entry name" value="Protein kinase-like (PK-like)"/>
    <property type="match status" value="1"/>
</dbReference>
<name>A0A6A3BWN9_HIBSY</name>
<dbReference type="InterPro" id="IPR011009">
    <property type="entry name" value="Kinase-like_dom_sf"/>
</dbReference>
<dbReference type="PANTHER" id="PTHR48006">
    <property type="entry name" value="LEUCINE-RICH REPEAT-CONTAINING PROTEIN DDB_G0281931-RELATED"/>
    <property type="match status" value="1"/>
</dbReference>
<feature type="domain" description="Protein kinase" evidence="2">
    <location>
        <begin position="1"/>
        <end position="231"/>
    </location>
</feature>
<dbReference type="PANTHER" id="PTHR48006:SF94">
    <property type="entry name" value="PROTEIN KINASE DOMAIN-CONTAINING PROTEIN"/>
    <property type="match status" value="1"/>
</dbReference>
<reference evidence="3" key="1">
    <citation type="submission" date="2019-09" db="EMBL/GenBank/DDBJ databases">
        <title>Draft genome information of white flower Hibiscus syriacus.</title>
        <authorList>
            <person name="Kim Y.-M."/>
        </authorList>
    </citation>
    <scope>NUCLEOTIDE SEQUENCE [LARGE SCALE GENOMIC DNA]</scope>
    <source>
        <strain evidence="3">YM2019G1</strain>
    </source>
</reference>
<dbReference type="PROSITE" id="PS00108">
    <property type="entry name" value="PROTEIN_KINASE_ST"/>
    <property type="match status" value="1"/>
</dbReference>
<dbReference type="EMBL" id="VEPZ02000789">
    <property type="protein sequence ID" value="KAE8719402.1"/>
    <property type="molecule type" value="Genomic_DNA"/>
</dbReference>